<dbReference type="Proteomes" id="UP000548476">
    <property type="component" value="Unassembled WGS sequence"/>
</dbReference>
<dbReference type="AlphaFoldDB" id="A0A841FZK4"/>
<protein>
    <submittedName>
        <fullName evidence="1">DNA-binding protein YbaB</fullName>
    </submittedName>
</protein>
<sequence>MPADPSPTADAVHAAFARLRESRYTGSDDGGLATVTVDGDGLVQELEFGTAVQRKDTEAISAAVLAAVDAAEKSRTDALLELAERFPAPPRETGHE</sequence>
<dbReference type="SUPFAM" id="SSF82607">
    <property type="entry name" value="YbaB-like"/>
    <property type="match status" value="1"/>
</dbReference>
<name>A0A841FZK4_9ACTN</name>
<dbReference type="GO" id="GO:0003677">
    <property type="term" value="F:DNA binding"/>
    <property type="evidence" value="ECO:0007669"/>
    <property type="project" value="UniProtKB-KW"/>
</dbReference>
<gene>
    <name evidence="1" type="ORF">HNR73_007029</name>
</gene>
<evidence type="ECO:0000313" key="2">
    <source>
        <dbReference type="Proteomes" id="UP000548476"/>
    </source>
</evidence>
<proteinExistence type="predicted"/>
<dbReference type="InterPro" id="IPR004401">
    <property type="entry name" value="YbaB/EbfC"/>
</dbReference>
<organism evidence="1 2">
    <name type="scientific">Phytomonospora endophytica</name>
    <dbReference type="NCBI Taxonomy" id="714109"/>
    <lineage>
        <taxon>Bacteria</taxon>
        <taxon>Bacillati</taxon>
        <taxon>Actinomycetota</taxon>
        <taxon>Actinomycetes</taxon>
        <taxon>Micromonosporales</taxon>
        <taxon>Micromonosporaceae</taxon>
        <taxon>Phytomonospora</taxon>
    </lineage>
</organism>
<accession>A0A841FZK4</accession>
<evidence type="ECO:0000313" key="1">
    <source>
        <dbReference type="EMBL" id="MBB6039138.1"/>
    </source>
</evidence>
<reference evidence="1 2" key="1">
    <citation type="submission" date="2020-08" db="EMBL/GenBank/DDBJ databases">
        <title>Genomic Encyclopedia of Type Strains, Phase IV (KMG-IV): sequencing the most valuable type-strain genomes for metagenomic binning, comparative biology and taxonomic classification.</title>
        <authorList>
            <person name="Goeker M."/>
        </authorList>
    </citation>
    <scope>NUCLEOTIDE SEQUENCE [LARGE SCALE GENOMIC DNA]</scope>
    <source>
        <strain evidence="1 2">YIM 65646</strain>
    </source>
</reference>
<dbReference type="Pfam" id="PF02575">
    <property type="entry name" value="YbaB_DNA_bd"/>
    <property type="match status" value="1"/>
</dbReference>
<dbReference type="EMBL" id="JACHGT010000020">
    <property type="protein sequence ID" value="MBB6039138.1"/>
    <property type="molecule type" value="Genomic_DNA"/>
</dbReference>
<dbReference type="InterPro" id="IPR036894">
    <property type="entry name" value="YbaB-like_sf"/>
</dbReference>
<dbReference type="RefSeq" id="WP_184792231.1">
    <property type="nucleotide sequence ID" value="NZ_BONT01000051.1"/>
</dbReference>
<keyword evidence="2" id="KW-1185">Reference proteome</keyword>
<comment type="caution">
    <text evidence="1">The sequence shown here is derived from an EMBL/GenBank/DDBJ whole genome shotgun (WGS) entry which is preliminary data.</text>
</comment>
<keyword evidence="1" id="KW-0238">DNA-binding</keyword>
<dbReference type="Gene3D" id="3.30.1310.10">
    <property type="entry name" value="Nucleoid-associated protein YbaB-like domain"/>
    <property type="match status" value="1"/>
</dbReference>